<evidence type="ECO:0000256" key="4">
    <source>
        <dbReference type="ARBA" id="ARBA00022982"/>
    </source>
</evidence>
<sequence length="135" mass="14919">MKWSVVMLLSFFSFAGYADSDTERQETQLRIQPVGQVSVQEQPGSEHKTVATPAKKEPGAETYEQYCIVCHKDGLAGAPKFRNEQDWKPRLAGRTLSDLVASSIKGLNAMPTKGTCFKCSEDDLNAAISYMLPRS</sequence>
<keyword evidence="1" id="KW-0813">Transport</keyword>
<evidence type="ECO:0000256" key="1">
    <source>
        <dbReference type="ARBA" id="ARBA00022448"/>
    </source>
</evidence>
<dbReference type="EMBL" id="CP071527">
    <property type="protein sequence ID" value="USQ14282.1"/>
    <property type="molecule type" value="Genomic_DNA"/>
</dbReference>
<feature type="signal peptide" evidence="7">
    <location>
        <begin position="1"/>
        <end position="18"/>
    </location>
</feature>
<evidence type="ECO:0000256" key="2">
    <source>
        <dbReference type="ARBA" id="ARBA00022617"/>
    </source>
</evidence>
<evidence type="ECO:0000256" key="6">
    <source>
        <dbReference type="PROSITE-ProRule" id="PRU00433"/>
    </source>
</evidence>
<organism evidence="9 10">
    <name type="scientific">Legionella lytica</name>
    <dbReference type="NCBI Taxonomy" id="96232"/>
    <lineage>
        <taxon>Bacteria</taxon>
        <taxon>Pseudomonadati</taxon>
        <taxon>Pseudomonadota</taxon>
        <taxon>Gammaproteobacteria</taxon>
        <taxon>Legionellales</taxon>
        <taxon>Legionellaceae</taxon>
        <taxon>Legionella</taxon>
    </lineage>
</organism>
<evidence type="ECO:0000256" key="7">
    <source>
        <dbReference type="SAM" id="SignalP"/>
    </source>
</evidence>
<dbReference type="Pfam" id="PF13442">
    <property type="entry name" value="Cytochrome_CBB3"/>
    <property type="match status" value="1"/>
</dbReference>
<proteinExistence type="predicted"/>
<dbReference type="PROSITE" id="PS51007">
    <property type="entry name" value="CYTC"/>
    <property type="match status" value="1"/>
</dbReference>
<keyword evidence="7" id="KW-0732">Signal</keyword>
<evidence type="ECO:0000313" key="10">
    <source>
        <dbReference type="Proteomes" id="UP001057474"/>
    </source>
</evidence>
<evidence type="ECO:0000256" key="3">
    <source>
        <dbReference type="ARBA" id="ARBA00022723"/>
    </source>
</evidence>
<gene>
    <name evidence="9" type="ORF">J2N86_02830</name>
</gene>
<evidence type="ECO:0000313" key="9">
    <source>
        <dbReference type="EMBL" id="USQ14282.1"/>
    </source>
</evidence>
<dbReference type="RefSeq" id="WP_252580850.1">
    <property type="nucleotide sequence ID" value="NZ_CP071527.1"/>
</dbReference>
<dbReference type="SUPFAM" id="SSF46626">
    <property type="entry name" value="Cytochrome c"/>
    <property type="match status" value="1"/>
</dbReference>
<dbReference type="InterPro" id="IPR002323">
    <property type="entry name" value="Cyt_CIE"/>
</dbReference>
<dbReference type="PRINTS" id="PR00607">
    <property type="entry name" value="CYTCHROMECIE"/>
</dbReference>
<dbReference type="InterPro" id="IPR036909">
    <property type="entry name" value="Cyt_c-like_dom_sf"/>
</dbReference>
<keyword evidence="2 6" id="KW-0349">Heme</keyword>
<accession>A0ABY4Y9Z8</accession>
<feature type="chain" id="PRO_5046879638" evidence="7">
    <location>
        <begin position="19"/>
        <end position="135"/>
    </location>
</feature>
<dbReference type="InterPro" id="IPR009056">
    <property type="entry name" value="Cyt_c-like_dom"/>
</dbReference>
<keyword evidence="10" id="KW-1185">Reference proteome</keyword>
<keyword evidence="5 6" id="KW-0408">Iron</keyword>
<reference evidence="9" key="1">
    <citation type="submission" date="2021-03" db="EMBL/GenBank/DDBJ databases">
        <title>Legionella lytica PCM 2298.</title>
        <authorList>
            <person name="Koper P."/>
        </authorList>
    </citation>
    <scope>NUCLEOTIDE SEQUENCE</scope>
    <source>
        <strain evidence="9">PCM 2298</strain>
    </source>
</reference>
<keyword evidence="4" id="KW-0249">Electron transport</keyword>
<dbReference type="Proteomes" id="UP001057474">
    <property type="component" value="Chromosome"/>
</dbReference>
<dbReference type="PANTHER" id="PTHR40942">
    <property type="match status" value="1"/>
</dbReference>
<name>A0ABY4Y9Z8_9GAMM</name>
<dbReference type="Gene3D" id="1.10.760.10">
    <property type="entry name" value="Cytochrome c-like domain"/>
    <property type="match status" value="1"/>
</dbReference>
<protein>
    <submittedName>
        <fullName evidence="9">Cytochrome c5 family protein</fullName>
    </submittedName>
</protein>
<evidence type="ECO:0000259" key="8">
    <source>
        <dbReference type="PROSITE" id="PS51007"/>
    </source>
</evidence>
<dbReference type="PANTHER" id="PTHR40942:SF4">
    <property type="entry name" value="CYTOCHROME C5"/>
    <property type="match status" value="1"/>
</dbReference>
<keyword evidence="3 6" id="KW-0479">Metal-binding</keyword>
<feature type="domain" description="Cytochrome c" evidence="8">
    <location>
        <begin position="54"/>
        <end position="135"/>
    </location>
</feature>
<evidence type="ECO:0000256" key="5">
    <source>
        <dbReference type="ARBA" id="ARBA00023004"/>
    </source>
</evidence>